<keyword evidence="1" id="KW-0812">Transmembrane</keyword>
<name>A0A1Q5PZ48_9ACTO</name>
<gene>
    <name evidence="2" type="ORF">BSZ40_01000</name>
</gene>
<evidence type="ECO:0008006" key="4">
    <source>
        <dbReference type="Google" id="ProtNLM"/>
    </source>
</evidence>
<feature type="transmembrane region" description="Helical" evidence="1">
    <location>
        <begin position="102"/>
        <end position="123"/>
    </location>
</feature>
<sequence>MNAMPDDKWLAEMTLELRLRNVPGAAIGDALAAVEAHCADAGQSAAEAFGDPRQYARSLTLPTRQPTATLASRVGLTVPIAAGLAGAFLAPPLVRALHAGAATAAVSWGQLLSLGLVGVLVWLALQLLRPLLENWLVGTVFFGGGVVALALLPRLVPATAFALPPWLLGLVCLALLTVSVVGQWAAVKKWDDPIVDPRTPTRRPAPLGQAPQWLFVLVALGLGLLELATLLWS</sequence>
<evidence type="ECO:0000313" key="2">
    <source>
        <dbReference type="EMBL" id="OKL52715.1"/>
    </source>
</evidence>
<keyword evidence="1" id="KW-0472">Membrane</keyword>
<evidence type="ECO:0000256" key="1">
    <source>
        <dbReference type="SAM" id="Phobius"/>
    </source>
</evidence>
<dbReference type="AlphaFoldDB" id="A0A1Q5PZ48"/>
<feature type="transmembrane region" description="Helical" evidence="1">
    <location>
        <begin position="213"/>
        <end position="232"/>
    </location>
</feature>
<organism evidence="2 3">
    <name type="scientific">Buchananella hordeovulneris</name>
    <dbReference type="NCBI Taxonomy" id="52770"/>
    <lineage>
        <taxon>Bacteria</taxon>
        <taxon>Bacillati</taxon>
        <taxon>Actinomycetota</taxon>
        <taxon>Actinomycetes</taxon>
        <taxon>Actinomycetales</taxon>
        <taxon>Actinomycetaceae</taxon>
        <taxon>Buchananella</taxon>
    </lineage>
</organism>
<dbReference type="InParanoid" id="A0A1Q5PZ48"/>
<dbReference type="OrthoDB" id="5192631at2"/>
<accession>A0A1Q5PZ48</accession>
<reference evidence="3" key="1">
    <citation type="submission" date="2016-12" db="EMBL/GenBank/DDBJ databases">
        <authorList>
            <person name="Meng X."/>
        </authorList>
    </citation>
    <scope>NUCLEOTIDE SEQUENCE [LARGE SCALE GENOMIC DNA]</scope>
    <source>
        <strain evidence="3">DSM 20732</strain>
    </source>
</reference>
<keyword evidence="3" id="KW-1185">Reference proteome</keyword>
<feature type="transmembrane region" description="Helical" evidence="1">
    <location>
        <begin position="165"/>
        <end position="186"/>
    </location>
</feature>
<feature type="transmembrane region" description="Helical" evidence="1">
    <location>
        <begin position="135"/>
        <end position="153"/>
    </location>
</feature>
<keyword evidence="1" id="KW-1133">Transmembrane helix</keyword>
<feature type="transmembrane region" description="Helical" evidence="1">
    <location>
        <begin position="70"/>
        <end position="90"/>
    </location>
</feature>
<comment type="caution">
    <text evidence="2">The sequence shown here is derived from an EMBL/GenBank/DDBJ whole genome shotgun (WGS) entry which is preliminary data.</text>
</comment>
<dbReference type="Proteomes" id="UP000185612">
    <property type="component" value="Unassembled WGS sequence"/>
</dbReference>
<dbReference type="Pfam" id="PF22564">
    <property type="entry name" value="HAAS"/>
    <property type="match status" value="1"/>
</dbReference>
<proteinExistence type="predicted"/>
<dbReference type="STRING" id="52770.BSZ40_01000"/>
<dbReference type="EMBL" id="MQVS01000001">
    <property type="protein sequence ID" value="OKL52715.1"/>
    <property type="molecule type" value="Genomic_DNA"/>
</dbReference>
<dbReference type="RefSeq" id="WP_073822423.1">
    <property type="nucleotide sequence ID" value="NZ_MQVS01000001.1"/>
</dbReference>
<protein>
    <recommendedName>
        <fullName evidence="4">DUF1129 family protein</fullName>
    </recommendedName>
</protein>
<evidence type="ECO:0000313" key="3">
    <source>
        <dbReference type="Proteomes" id="UP000185612"/>
    </source>
</evidence>